<feature type="binding site" evidence="5">
    <location>
        <position position="214"/>
    </location>
    <ligand>
        <name>Fe cation</name>
        <dbReference type="ChEBI" id="CHEBI:24875"/>
        <note>catalytic</note>
    </ligand>
</feature>
<reference evidence="7 8" key="1">
    <citation type="submission" date="2019-07" db="EMBL/GenBank/DDBJ databases">
        <title>New species of Amycolatopsis and Streptomyces.</title>
        <authorList>
            <person name="Duangmal K."/>
            <person name="Teo W.F.A."/>
            <person name="Lipun K."/>
        </authorList>
    </citation>
    <scope>NUCLEOTIDE SEQUENCE [LARGE SCALE GENOMIC DNA]</scope>
    <source>
        <strain evidence="7 8">NBRC 106415</strain>
    </source>
</reference>
<dbReference type="GO" id="GO:0016121">
    <property type="term" value="P:carotene catabolic process"/>
    <property type="evidence" value="ECO:0007669"/>
    <property type="project" value="TreeGrafter"/>
</dbReference>
<keyword evidence="6" id="KW-0223">Dioxygenase</keyword>
<sequence>MWDPSNMFLNGPYAPWREEGEAFDLEIDGRLPDELNGALFRVGANPMYRPKDPSRYHWFEGDGMVHALFLRDGRASYRNRYVETVGLQRERQEGRSLYGGFMNPSEFPLPPGTFPKNLANTHVTLFDNRLLVFCEADVPHELRPDTLETVSQRYDFHGGFSGPPLTAHHKIDPANGDILTFGNRGGTVTWFRADRHGQVLDLHTVDLGVPTFTHDYAVTTDYAIFLVNPAMVRFEHYLKGVPSTVWEPETLDTCRWAVLHRRTGEVTWVEAPDSFTETHFLNAYQDGSKIIVDGHRTPRFGPTWKELESPPPGGDWNWWFKNIVATPWRWELDLATGKTTDSQVNDILGEFPRINDQRTGQRHRYGYYATTRGTGDWFIDGLAKHDYLTGETSMQTADGVLTSPSEPEFVPRPGATAEDDGWLLSTWWDPTTDRSEVIVQEAQDFTAAPIARIKLNHRVPLTTHGSWSDAADLDAAIRGS</sequence>
<dbReference type="Pfam" id="PF03055">
    <property type="entry name" value="RPE65"/>
    <property type="match status" value="1"/>
</dbReference>
<dbReference type="AlphaFoldDB" id="A0A5N8XCW6"/>
<feature type="binding site" evidence="5">
    <location>
        <position position="279"/>
    </location>
    <ligand>
        <name>Fe cation</name>
        <dbReference type="ChEBI" id="CHEBI:24875"/>
        <note>catalytic</note>
    </ligand>
</feature>
<gene>
    <name evidence="7" type="ORF">FNH08_09240</name>
</gene>
<dbReference type="PANTHER" id="PTHR10543:SF89">
    <property type="entry name" value="CAROTENOID 9,10(9',10')-CLEAVAGE DIOXYGENASE 1"/>
    <property type="match status" value="1"/>
</dbReference>
<organism evidence="7 8">
    <name type="scientific">Streptomyces spongiae</name>
    <dbReference type="NCBI Taxonomy" id="565072"/>
    <lineage>
        <taxon>Bacteria</taxon>
        <taxon>Bacillati</taxon>
        <taxon>Actinomycetota</taxon>
        <taxon>Actinomycetes</taxon>
        <taxon>Kitasatosporales</taxon>
        <taxon>Streptomycetaceae</taxon>
        <taxon>Streptomyces</taxon>
    </lineage>
</organism>
<dbReference type="EMBL" id="VJZC01000041">
    <property type="protein sequence ID" value="MPY57341.1"/>
    <property type="molecule type" value="Genomic_DNA"/>
</dbReference>
<dbReference type="GO" id="GO:0046872">
    <property type="term" value="F:metal ion binding"/>
    <property type="evidence" value="ECO:0007669"/>
    <property type="project" value="UniProtKB-KW"/>
</dbReference>
<keyword evidence="4 5" id="KW-0408">Iron</keyword>
<name>A0A5N8XCW6_9ACTN</name>
<dbReference type="Proteomes" id="UP000400924">
    <property type="component" value="Unassembled WGS sequence"/>
</dbReference>
<feature type="binding site" evidence="5">
    <location>
        <position position="464"/>
    </location>
    <ligand>
        <name>Fe cation</name>
        <dbReference type="ChEBI" id="CHEBI:24875"/>
        <note>catalytic</note>
    </ligand>
</feature>
<comment type="cofactor">
    <cofactor evidence="5 6">
        <name>Fe(2+)</name>
        <dbReference type="ChEBI" id="CHEBI:29033"/>
    </cofactor>
    <text evidence="5 6">Binds 1 Fe(2+) ion per subunit.</text>
</comment>
<evidence type="ECO:0000256" key="3">
    <source>
        <dbReference type="ARBA" id="ARBA00023002"/>
    </source>
</evidence>
<evidence type="ECO:0000256" key="6">
    <source>
        <dbReference type="RuleBase" id="RU364048"/>
    </source>
</evidence>
<accession>A0A5N8XCW6</accession>
<feature type="binding site" evidence="5">
    <location>
        <position position="168"/>
    </location>
    <ligand>
        <name>Fe cation</name>
        <dbReference type="ChEBI" id="CHEBI:24875"/>
        <note>catalytic</note>
    </ligand>
</feature>
<dbReference type="OrthoDB" id="6636843at2"/>
<dbReference type="PANTHER" id="PTHR10543">
    <property type="entry name" value="BETA-CAROTENE DIOXYGENASE"/>
    <property type="match status" value="1"/>
</dbReference>
<evidence type="ECO:0000256" key="2">
    <source>
        <dbReference type="ARBA" id="ARBA00022723"/>
    </source>
</evidence>
<dbReference type="InterPro" id="IPR004294">
    <property type="entry name" value="Carotenoid_Oase"/>
</dbReference>
<dbReference type="GO" id="GO:0010436">
    <property type="term" value="F:carotenoid dioxygenase activity"/>
    <property type="evidence" value="ECO:0007669"/>
    <property type="project" value="TreeGrafter"/>
</dbReference>
<comment type="caution">
    <text evidence="7">The sequence shown here is derived from an EMBL/GenBank/DDBJ whole genome shotgun (WGS) entry which is preliminary data.</text>
</comment>
<keyword evidence="8" id="KW-1185">Reference proteome</keyword>
<evidence type="ECO:0000256" key="4">
    <source>
        <dbReference type="ARBA" id="ARBA00023004"/>
    </source>
</evidence>
<evidence type="ECO:0000256" key="1">
    <source>
        <dbReference type="ARBA" id="ARBA00006787"/>
    </source>
</evidence>
<keyword evidence="3 6" id="KW-0560">Oxidoreductase</keyword>
<proteinExistence type="inferred from homology"/>
<evidence type="ECO:0000256" key="5">
    <source>
        <dbReference type="PIRSR" id="PIRSR604294-1"/>
    </source>
</evidence>
<keyword evidence="2 5" id="KW-0479">Metal-binding</keyword>
<dbReference type="EC" id="1.13.11.-" evidence="6"/>
<dbReference type="RefSeq" id="WP_152770905.1">
    <property type="nucleotide sequence ID" value="NZ_VJZC01000041.1"/>
</dbReference>
<comment type="similarity">
    <text evidence="1 6">Belongs to the carotenoid oxygenase family.</text>
</comment>
<protein>
    <recommendedName>
        <fullName evidence="6">Dioxygenase</fullName>
        <ecNumber evidence="6">1.13.11.-</ecNumber>
    </recommendedName>
</protein>
<evidence type="ECO:0000313" key="7">
    <source>
        <dbReference type="EMBL" id="MPY57341.1"/>
    </source>
</evidence>
<evidence type="ECO:0000313" key="8">
    <source>
        <dbReference type="Proteomes" id="UP000400924"/>
    </source>
</evidence>